<keyword evidence="1" id="KW-0812">Transmembrane</keyword>
<keyword evidence="1" id="KW-1133">Transmembrane helix</keyword>
<keyword evidence="1" id="KW-0472">Membrane</keyword>
<gene>
    <name evidence="2" type="ORF">FB559_6114</name>
</gene>
<evidence type="ECO:0000256" key="1">
    <source>
        <dbReference type="SAM" id="Phobius"/>
    </source>
</evidence>
<sequence>MSTNRPRSTWWRRVPRSRTGGSVTIVALAVAFAAGVYALATGVYTTTPGVILEIVVVILLAWSIISVSARLAALRSTSERR</sequence>
<dbReference type="Proteomes" id="UP000316096">
    <property type="component" value="Unassembled WGS sequence"/>
</dbReference>
<keyword evidence="3" id="KW-1185">Reference proteome</keyword>
<dbReference type="RefSeq" id="WP_141959904.1">
    <property type="nucleotide sequence ID" value="NZ_VFOZ01000001.1"/>
</dbReference>
<dbReference type="EMBL" id="VFOZ01000001">
    <property type="protein sequence ID" value="TQM00401.1"/>
    <property type="molecule type" value="Genomic_DNA"/>
</dbReference>
<organism evidence="2 3">
    <name type="scientific">Actinoallomurus bryophytorum</name>
    <dbReference type="NCBI Taxonomy" id="1490222"/>
    <lineage>
        <taxon>Bacteria</taxon>
        <taxon>Bacillati</taxon>
        <taxon>Actinomycetota</taxon>
        <taxon>Actinomycetes</taxon>
        <taxon>Streptosporangiales</taxon>
        <taxon>Thermomonosporaceae</taxon>
        <taxon>Actinoallomurus</taxon>
    </lineage>
</organism>
<protein>
    <submittedName>
        <fullName evidence="2">Uncharacterized protein</fullName>
    </submittedName>
</protein>
<accession>A0A543CTP4</accession>
<evidence type="ECO:0000313" key="2">
    <source>
        <dbReference type="EMBL" id="TQM00401.1"/>
    </source>
</evidence>
<evidence type="ECO:0000313" key="3">
    <source>
        <dbReference type="Proteomes" id="UP000316096"/>
    </source>
</evidence>
<feature type="transmembrane region" description="Helical" evidence="1">
    <location>
        <begin position="21"/>
        <end position="44"/>
    </location>
</feature>
<feature type="transmembrane region" description="Helical" evidence="1">
    <location>
        <begin position="50"/>
        <end position="73"/>
    </location>
</feature>
<dbReference type="AlphaFoldDB" id="A0A543CTP4"/>
<proteinExistence type="predicted"/>
<name>A0A543CTP4_9ACTN</name>
<reference evidence="2 3" key="1">
    <citation type="submission" date="2019-06" db="EMBL/GenBank/DDBJ databases">
        <title>Sequencing the genomes of 1000 actinobacteria strains.</title>
        <authorList>
            <person name="Klenk H.-P."/>
        </authorList>
    </citation>
    <scope>NUCLEOTIDE SEQUENCE [LARGE SCALE GENOMIC DNA]</scope>
    <source>
        <strain evidence="2 3">DSM 102200</strain>
    </source>
</reference>
<comment type="caution">
    <text evidence="2">The sequence shown here is derived from an EMBL/GenBank/DDBJ whole genome shotgun (WGS) entry which is preliminary data.</text>
</comment>